<dbReference type="PROSITE" id="PS00018">
    <property type="entry name" value="EF_HAND_1"/>
    <property type="match status" value="2"/>
</dbReference>
<dbReference type="PANTHER" id="PTHR37321:SF1">
    <property type="entry name" value="EXPORTED PROTEIN"/>
    <property type="match status" value="1"/>
</dbReference>
<dbReference type="Pfam" id="PF14323">
    <property type="entry name" value="GxGYxYP_C"/>
    <property type="match status" value="1"/>
</dbReference>
<dbReference type="CDD" id="cd14256">
    <property type="entry name" value="Dockerin_I"/>
    <property type="match status" value="1"/>
</dbReference>
<reference evidence="2" key="1">
    <citation type="submission" date="2018-05" db="EMBL/GenBank/DDBJ databases">
        <authorList>
            <person name="Lanie J.A."/>
            <person name="Ng W.-L."/>
            <person name="Kazmierczak K.M."/>
            <person name="Andrzejewski T.M."/>
            <person name="Davidsen T.M."/>
            <person name="Wayne K.J."/>
            <person name="Tettelin H."/>
            <person name="Glass J.I."/>
            <person name="Rusch D."/>
            <person name="Podicherti R."/>
            <person name="Tsui H.-C.T."/>
            <person name="Winkler M.E."/>
        </authorList>
    </citation>
    <scope>NUCLEOTIDE SEQUENCE</scope>
</reference>
<dbReference type="PROSITE" id="PS51766">
    <property type="entry name" value="DOCKERIN"/>
    <property type="match status" value="1"/>
</dbReference>
<protein>
    <recommendedName>
        <fullName evidence="1">Dockerin domain-containing protein</fullName>
    </recommendedName>
</protein>
<dbReference type="Gene3D" id="3.20.20.490">
    <property type="entry name" value="GxGYxYP glycoside hydrolase, C-terminal domain"/>
    <property type="match status" value="1"/>
</dbReference>
<name>A0A381XUX0_9ZZZZ</name>
<dbReference type="Gene3D" id="1.10.1330.10">
    <property type="entry name" value="Dockerin domain"/>
    <property type="match status" value="1"/>
</dbReference>
<dbReference type="EMBL" id="UINC01016311">
    <property type="protein sequence ID" value="SVA67997.1"/>
    <property type="molecule type" value="Genomic_DNA"/>
</dbReference>
<dbReference type="InterPro" id="IPR048309">
    <property type="entry name" value="GxGYxYP_N_3rd"/>
</dbReference>
<organism evidence="2">
    <name type="scientific">marine metagenome</name>
    <dbReference type="NCBI Taxonomy" id="408172"/>
    <lineage>
        <taxon>unclassified sequences</taxon>
        <taxon>metagenomes</taxon>
        <taxon>ecological metagenomes</taxon>
    </lineage>
</organism>
<dbReference type="PANTHER" id="PTHR37321">
    <property type="entry name" value="EXPORTED PROTEIN-RELATED"/>
    <property type="match status" value="1"/>
</dbReference>
<evidence type="ECO:0000259" key="1">
    <source>
        <dbReference type="PROSITE" id="PS51766"/>
    </source>
</evidence>
<dbReference type="Pfam" id="PF20958">
    <property type="entry name" value="GxGYxYP_N_3rd"/>
    <property type="match status" value="1"/>
</dbReference>
<gene>
    <name evidence="2" type="ORF">METZ01_LOCUS120851</name>
</gene>
<dbReference type="Pfam" id="PF16216">
    <property type="entry name" value="GxGYxYP_N"/>
    <property type="match status" value="1"/>
</dbReference>
<dbReference type="InterPro" id="IPR048310">
    <property type="entry name" value="GxGYxYP_N_2nd"/>
</dbReference>
<sequence length="782" mass="86623">MHADAYIAKGITPTKLYAIRVDNMTGPERTMIGTLQGIIADTSEEQIYIRPLAGGYDTWLEDLVNNYGVERIDVTSAMDLMDLFKNTLNGYILYQTGDGSINSATSLAGIERVVVVEQSLENQVIDLGLDIIYDMRGVDESWVHTNYMSQLNPDVVFVQREEFEHTLRDYMVLSKAFVFFDGNSDFQSQVFDGMHPNSVMMGWGDAWSGEDVFIRAASERGVFTIPADHAHNLAPLSGFPAIQQTQNIGPQVMAALDTHYVSFLFTDGDNLQWTLGNLQSDQKWFSSPYRGNFDMGWGIPPSLSQVAPTVMKWYYDHAHIGSGYDTFIAGPSGGGYLYPSLYPQEELLLHVEELVDWMTLGDLHVIEILDFGSFTYTDIWDVYTAHDQIDGLIYLEYGDHSEPQGTTVWSNGKPVISPRIKLWNGLPESDAATIINRINQMPRDPSSHSGYSMVIAGVWEHSMEEIQSIIDGFSPDTRVVTPSVMLQLMSENIPHDVSFSYDFTGADFQTSDIDLVGDAFWTSDYDDLFQPHPNRLRLTYNSDGLVGSAWSTETFDASKSWSTIFRFQISYAAFGGADGLGFHVHGDGPVVNPGHEGGILSDPHLSVIVDTWNNGIEGTDESLRIIHNGNQIYLNDLLDYDPDPNPGSSSSVFRMELSYVAAAHELNIRLFDEGSSDALYDTVADIDLSDLDCSWAGFSAVTGMSTQNHDIRTWMLTGTASSVLLGDINQDGNLNVNDVVLAVNIVLGGAFSDYTMFLADVNQDDIVNVLDIIALVNIILSN</sequence>
<dbReference type="AlphaFoldDB" id="A0A381XUX0"/>
<dbReference type="Pfam" id="PF20957">
    <property type="entry name" value="GxGYxYP_N_2nd"/>
    <property type="match status" value="1"/>
</dbReference>
<dbReference type="Gene3D" id="2.60.120.200">
    <property type="match status" value="1"/>
</dbReference>
<evidence type="ECO:0000313" key="2">
    <source>
        <dbReference type="EMBL" id="SVA67997.1"/>
    </source>
</evidence>
<dbReference type="InterPro" id="IPR016134">
    <property type="entry name" value="Dockerin_dom"/>
</dbReference>
<accession>A0A381XUX0</accession>
<dbReference type="InterPro" id="IPR018247">
    <property type="entry name" value="EF_Hand_1_Ca_BS"/>
</dbReference>
<dbReference type="InterPro" id="IPR013320">
    <property type="entry name" value="ConA-like_dom_sf"/>
</dbReference>
<dbReference type="InterPro" id="IPR038410">
    <property type="entry name" value="GxGYxYP_C_sf"/>
</dbReference>
<dbReference type="InterPro" id="IPR036439">
    <property type="entry name" value="Dockerin_dom_sf"/>
</dbReference>
<dbReference type="InterPro" id="IPR056573">
    <property type="entry name" value="Lectin_L-type_dom"/>
</dbReference>
<dbReference type="SUPFAM" id="SSF49899">
    <property type="entry name" value="Concanavalin A-like lectins/glucanases"/>
    <property type="match status" value="1"/>
</dbReference>
<dbReference type="SUPFAM" id="SSF63446">
    <property type="entry name" value="Type I dockerin domain"/>
    <property type="match status" value="1"/>
</dbReference>
<feature type="domain" description="Dockerin" evidence="1">
    <location>
        <begin position="721"/>
        <end position="782"/>
    </location>
</feature>
<dbReference type="CDD" id="cd01951">
    <property type="entry name" value="lectin_L-type"/>
    <property type="match status" value="1"/>
</dbReference>
<proteinExistence type="predicted"/>
<dbReference type="GO" id="GO:0000272">
    <property type="term" value="P:polysaccharide catabolic process"/>
    <property type="evidence" value="ECO:0007669"/>
    <property type="project" value="InterPro"/>
</dbReference>
<dbReference type="InterPro" id="IPR025832">
    <property type="entry name" value="GxGYxYP_C"/>
</dbReference>
<dbReference type="InterPro" id="IPR032626">
    <property type="entry name" value="GxGYxYP_N_1st"/>
</dbReference>